<keyword evidence="1" id="KW-0414">Isoprene biosynthesis</keyword>
<dbReference type="GO" id="GO:0016747">
    <property type="term" value="F:acyltransferase activity, transferring groups other than amino-acyl groups"/>
    <property type="evidence" value="ECO:0007669"/>
    <property type="project" value="InterPro"/>
</dbReference>
<dbReference type="PANTHER" id="PTHR42870:SF1">
    <property type="entry name" value="NON-SPECIFIC LIPID-TRANSFER PROTEIN-LIKE 2"/>
    <property type="match status" value="1"/>
</dbReference>
<accession>A0A0U3H895</accession>
<reference evidence="6 7" key="1">
    <citation type="submission" date="2015-12" db="EMBL/GenBank/DDBJ databases">
        <title>A stable core within a dynamic pangenome in Sulfolobus acidocaldarius.</title>
        <authorList>
            <person name="Anderson R."/>
            <person name="Kouris A."/>
            <person name="Seward C."/>
            <person name="Campbell K."/>
            <person name="Whitaker R."/>
        </authorList>
    </citation>
    <scope>NUCLEOTIDE SEQUENCE [LARGE SCALE GENOMIC DNA]</scope>
    <source>
        <strain evidence="4 7">GG12-C01-09</strain>
        <strain evidence="5 6">NG05B_CO5_07</strain>
    </source>
</reference>
<organism evidence="5 6">
    <name type="scientific">Sulfolobus acidocaldarius</name>
    <dbReference type="NCBI Taxonomy" id="2285"/>
    <lineage>
        <taxon>Archaea</taxon>
        <taxon>Thermoproteota</taxon>
        <taxon>Thermoprotei</taxon>
        <taxon>Sulfolobales</taxon>
        <taxon>Sulfolobaceae</taxon>
        <taxon>Sulfolobus</taxon>
    </lineage>
</organism>
<dbReference type="InterPro" id="IPR020616">
    <property type="entry name" value="Thiolase_N"/>
</dbReference>
<dbReference type="GO" id="GO:0008299">
    <property type="term" value="P:isoprenoid biosynthetic process"/>
    <property type="evidence" value="ECO:0007669"/>
    <property type="project" value="UniProtKB-KW"/>
</dbReference>
<dbReference type="PIRSF" id="PIRSF000429">
    <property type="entry name" value="Ac-CoA_Ac_transf"/>
    <property type="match status" value="1"/>
</dbReference>
<protein>
    <submittedName>
        <fullName evidence="5">Acetyl-CoA acetyltransferase</fullName>
    </submittedName>
</protein>
<dbReference type="GeneID" id="14552221"/>
<dbReference type="InterPro" id="IPR055140">
    <property type="entry name" value="Thiolase_C_2"/>
</dbReference>
<keyword evidence="5" id="KW-0808">Transferase</keyword>
<proteinExistence type="predicted"/>
<evidence type="ECO:0000256" key="1">
    <source>
        <dbReference type="ARBA" id="ARBA00023229"/>
    </source>
</evidence>
<dbReference type="Pfam" id="PF00108">
    <property type="entry name" value="Thiolase_N"/>
    <property type="match status" value="1"/>
</dbReference>
<dbReference type="EMBL" id="CP013694">
    <property type="protein sequence ID" value="ALU30145.1"/>
    <property type="molecule type" value="Genomic_DNA"/>
</dbReference>
<dbReference type="PaxDb" id="1435377-SUSAZ_08215"/>
<feature type="domain" description="Thiolase N-terminal" evidence="2">
    <location>
        <begin position="2"/>
        <end position="214"/>
    </location>
</feature>
<dbReference type="SUPFAM" id="SSF53901">
    <property type="entry name" value="Thiolase-like"/>
    <property type="match status" value="2"/>
</dbReference>
<dbReference type="Proteomes" id="UP000065473">
    <property type="component" value="Chromosome"/>
</dbReference>
<dbReference type="Gene3D" id="3.40.47.10">
    <property type="match status" value="1"/>
</dbReference>
<evidence type="ECO:0000313" key="4">
    <source>
        <dbReference type="EMBL" id="ALU30145.1"/>
    </source>
</evidence>
<dbReference type="AlphaFoldDB" id="A0A0U3H895"/>
<sequence>MVAIVDGSITKFGKRKESLLQLISEVGIPLVKKYEIDFVIVSNTYSGELNSISGLNNLATTYLGIDKVPSIRVDNTSGSGGSALLVAKSLLDSKMANTVLVIGAEKMSEKSTKQVTSVIASLLPREERMAGLTLPSLAGLLSKEYMKRYDAPREAFARVAVKNHHNGSLNPYAHVQKEVSLEEVLKSPVIADPLTLYEFTPISDGACALLMVRSEDSYSFTKKPVFIKGIGTASDTSSISERENILSLNSVRNAGVIAKKTAKVEKVDFAELHDMSTVLEIVQAEELGLLKKGEGWKAYFDTVTEINGEMPINTSGGLNSKGHPIGASGVAQAYEAFLQLRREAGQRQVKDARTGLSLSMAGFGNSATVLIYGEEP</sequence>
<dbReference type="InterPro" id="IPR002155">
    <property type="entry name" value="Thiolase"/>
</dbReference>
<evidence type="ECO:0000313" key="5">
    <source>
        <dbReference type="EMBL" id="ALU30839.1"/>
    </source>
</evidence>
<dbReference type="EMBL" id="CP013695">
    <property type="protein sequence ID" value="ALU30839.1"/>
    <property type="molecule type" value="Genomic_DNA"/>
</dbReference>
<dbReference type="STRING" id="1435377.SUSAZ_08215"/>
<evidence type="ECO:0000259" key="2">
    <source>
        <dbReference type="Pfam" id="PF00108"/>
    </source>
</evidence>
<dbReference type="InterPro" id="IPR016039">
    <property type="entry name" value="Thiolase-like"/>
</dbReference>
<dbReference type="OMA" id="SMTQFGQ"/>
<dbReference type="PANTHER" id="PTHR42870">
    <property type="entry name" value="ACETYL-COA C-ACETYLTRANSFERASE"/>
    <property type="match status" value="1"/>
</dbReference>
<dbReference type="RefSeq" id="WP_011278536.1">
    <property type="nucleotide sequence ID" value="NZ_BHWZ01000004.1"/>
</dbReference>
<dbReference type="Pfam" id="PF22691">
    <property type="entry name" value="Thiolase_C_1"/>
    <property type="match status" value="1"/>
</dbReference>
<dbReference type="CDD" id="cd00829">
    <property type="entry name" value="SCP-x_thiolase"/>
    <property type="match status" value="1"/>
</dbReference>
<dbReference type="Proteomes" id="UP000060043">
    <property type="component" value="Chromosome"/>
</dbReference>
<evidence type="ECO:0000313" key="6">
    <source>
        <dbReference type="Proteomes" id="UP000060043"/>
    </source>
</evidence>
<name>A0A0U3H895_9CREN</name>
<dbReference type="OrthoDB" id="167534at2157"/>
<evidence type="ECO:0000313" key="7">
    <source>
        <dbReference type="Proteomes" id="UP000065473"/>
    </source>
</evidence>
<gene>
    <name evidence="4" type="ORF">ATY89_09490</name>
    <name evidence="5" type="ORF">ATZ20_00900</name>
</gene>
<evidence type="ECO:0000259" key="3">
    <source>
        <dbReference type="Pfam" id="PF22691"/>
    </source>
</evidence>
<feature type="domain" description="Thiolase C-terminal" evidence="3">
    <location>
        <begin position="231"/>
        <end position="373"/>
    </location>
</feature>